<dbReference type="Proteomes" id="UP001189429">
    <property type="component" value="Unassembled WGS sequence"/>
</dbReference>
<comment type="caution">
    <text evidence="1">The sequence shown here is derived from an EMBL/GenBank/DDBJ whole genome shotgun (WGS) entry which is preliminary data.</text>
</comment>
<dbReference type="EMBL" id="CAUYUJ010015244">
    <property type="protein sequence ID" value="CAK0851482.1"/>
    <property type="molecule type" value="Genomic_DNA"/>
</dbReference>
<evidence type="ECO:0000313" key="2">
    <source>
        <dbReference type="Proteomes" id="UP001189429"/>
    </source>
</evidence>
<gene>
    <name evidence="1" type="ORF">PCOR1329_LOCUS43634</name>
</gene>
<reference evidence="1" key="1">
    <citation type="submission" date="2023-10" db="EMBL/GenBank/DDBJ databases">
        <authorList>
            <person name="Chen Y."/>
            <person name="Shah S."/>
            <person name="Dougan E. K."/>
            <person name="Thang M."/>
            <person name="Chan C."/>
        </authorList>
    </citation>
    <scope>NUCLEOTIDE SEQUENCE [LARGE SCALE GENOMIC DNA]</scope>
</reference>
<sequence>MAEHGALLESVSRDLRQCHTVDDASGIATCYQRFTLWQQFQGMLRVAVVVTFQFPFLLLFTAYNTFAETSAALINLVGRRQRHRLPPNPAPTLVIPGTCAYIFWQLGMTQYICEKYDTSGARIVCTSSGASCAAMMLFLERAGSTREAVRAHARDAYGLIEQTLAPIFRHPMAFWGRTAPVLKDLLQLLVPEVPTPEFRWMCTNAGLGEDAFPAEGGRVVCGLRRISMRPVPNLVAEAKTAFESREDFVAAAVAASNVFGVVSPVPCRVHRGQFCSDGVNPFSLYCFVDYTVQWITGRFRTTAPPHIINGDRRWPWNHVYSMWNVGIMDALLPTERYAAERLYWLTPTVGGHIQYQWALRFSGLFTYQQWTMGYRHARELDVKGYFKGLAPLRF</sequence>
<keyword evidence="2" id="KW-1185">Reference proteome</keyword>
<evidence type="ECO:0000313" key="1">
    <source>
        <dbReference type="EMBL" id="CAK0851482.1"/>
    </source>
</evidence>
<accession>A0ABN9TYS5</accession>
<proteinExistence type="predicted"/>
<organism evidence="1 2">
    <name type="scientific">Prorocentrum cordatum</name>
    <dbReference type="NCBI Taxonomy" id="2364126"/>
    <lineage>
        <taxon>Eukaryota</taxon>
        <taxon>Sar</taxon>
        <taxon>Alveolata</taxon>
        <taxon>Dinophyceae</taxon>
        <taxon>Prorocentrales</taxon>
        <taxon>Prorocentraceae</taxon>
        <taxon>Prorocentrum</taxon>
    </lineage>
</organism>
<protein>
    <recommendedName>
        <fullName evidence="3">PNPLA domain-containing protein</fullName>
    </recommendedName>
</protein>
<evidence type="ECO:0008006" key="3">
    <source>
        <dbReference type="Google" id="ProtNLM"/>
    </source>
</evidence>
<name>A0ABN9TYS5_9DINO</name>